<keyword evidence="2" id="KW-0812">Transmembrane</keyword>
<dbReference type="AlphaFoldDB" id="A0A2U2BXT6"/>
<reference evidence="5" key="1">
    <citation type="submission" date="2018-05" db="EMBL/GenBank/DDBJ databases">
        <authorList>
            <person name="Liu B.-T."/>
        </authorList>
    </citation>
    <scope>NUCLEOTIDE SEQUENCE [LARGE SCALE GENOMIC DNA]</scope>
    <source>
        <strain evidence="5">WD6-1</strain>
    </source>
</reference>
<dbReference type="EMBL" id="QEXV01000001">
    <property type="protein sequence ID" value="PWE18825.1"/>
    <property type="molecule type" value="Genomic_DNA"/>
</dbReference>
<feature type="chain" id="PRO_5015376878" evidence="2">
    <location>
        <begin position="29"/>
        <end position="468"/>
    </location>
</feature>
<sequence>MIHEWRGPLLRRSLLISATLTVAACAGAPELAVAPDIDAPETFLASPETTEARADDWVAAFNDPRLSALVGEALDANPTVAAAAASLEAAQASARAAGAPRLPSVDASTGISQTDTAAGDSTGYDFGVEASWQIDVWGRLTDNARAGALSAEAARADLYGAQLSIAGATAQAWFALIEARLQTELAAYDVETRARQLAIVERRFERGVARSSDVRTQRSALASTRAGLASRQRAEAAAARRLEALLGRYPGGRIEHETDLPELGGLPDPGGPEALLARRPDVVAAESRLAASGFSARAARKALYPGLNLRAAVSSQTEDAGDLFDSDALIETVSASILAPIFRGGALRAERDRTEAVARQQAARYVETALAALREAEDAIYADQTLADRVAALAEARQEAEAALQLVERQYASGVATIFELLDAQSRLISAESQLIAARRERADNRVALHLAIAGDFASGGGVAGINN</sequence>
<dbReference type="Proteomes" id="UP000245168">
    <property type="component" value="Unassembled WGS sequence"/>
</dbReference>
<comment type="caution">
    <text evidence="4">The sequence shown here is derived from an EMBL/GenBank/DDBJ whole genome shotgun (WGS) entry which is preliminary data.</text>
</comment>
<proteinExistence type="inferred from homology"/>
<dbReference type="Pfam" id="PF02321">
    <property type="entry name" value="OEP"/>
    <property type="match status" value="2"/>
</dbReference>
<dbReference type="OrthoDB" id="9783100at2"/>
<keyword evidence="3" id="KW-0175">Coiled coil</keyword>
<keyword evidence="2" id="KW-1134">Transmembrane beta strand</keyword>
<dbReference type="InterPro" id="IPR003423">
    <property type="entry name" value="OMP_efflux"/>
</dbReference>
<dbReference type="Gene3D" id="1.20.1600.10">
    <property type="entry name" value="Outer membrane efflux proteins (OEP)"/>
    <property type="match status" value="1"/>
</dbReference>
<dbReference type="NCBIfam" id="TIGR01845">
    <property type="entry name" value="outer_NodT"/>
    <property type="match status" value="1"/>
</dbReference>
<keyword evidence="2" id="KW-0732">Signal</keyword>
<dbReference type="GO" id="GO:0005886">
    <property type="term" value="C:plasma membrane"/>
    <property type="evidence" value="ECO:0007669"/>
    <property type="project" value="UniProtKB-SubCell"/>
</dbReference>
<evidence type="ECO:0000313" key="5">
    <source>
        <dbReference type="Proteomes" id="UP000245168"/>
    </source>
</evidence>
<dbReference type="PANTHER" id="PTHR30203:SF33">
    <property type="entry name" value="BLR4455 PROTEIN"/>
    <property type="match status" value="1"/>
</dbReference>
<keyword evidence="5" id="KW-1185">Reference proteome</keyword>
<organism evidence="4 5">
    <name type="scientific">Marinicauda salina</name>
    <dbReference type="NCBI Taxonomy" id="2135793"/>
    <lineage>
        <taxon>Bacteria</taxon>
        <taxon>Pseudomonadati</taxon>
        <taxon>Pseudomonadota</taxon>
        <taxon>Alphaproteobacteria</taxon>
        <taxon>Maricaulales</taxon>
        <taxon>Maricaulaceae</taxon>
        <taxon>Marinicauda</taxon>
    </lineage>
</organism>
<comment type="subcellular location">
    <subcellularLocation>
        <location evidence="2">Cell membrane</location>
        <topology evidence="2">Lipid-anchor</topology>
    </subcellularLocation>
</comment>
<evidence type="ECO:0000256" key="2">
    <source>
        <dbReference type="RuleBase" id="RU362097"/>
    </source>
</evidence>
<dbReference type="SUPFAM" id="SSF56954">
    <property type="entry name" value="Outer membrane efflux proteins (OEP)"/>
    <property type="match status" value="1"/>
</dbReference>
<comment type="similarity">
    <text evidence="1 2">Belongs to the outer membrane factor (OMF) (TC 1.B.17) family.</text>
</comment>
<keyword evidence="2" id="KW-0472">Membrane</keyword>
<accession>A0A2U2BXT6</accession>
<evidence type="ECO:0000313" key="4">
    <source>
        <dbReference type="EMBL" id="PWE18825.1"/>
    </source>
</evidence>
<keyword evidence="2" id="KW-0564">Palmitate</keyword>
<dbReference type="PANTHER" id="PTHR30203">
    <property type="entry name" value="OUTER MEMBRANE CATION EFFLUX PROTEIN"/>
    <property type="match status" value="1"/>
</dbReference>
<evidence type="ECO:0000256" key="1">
    <source>
        <dbReference type="ARBA" id="ARBA00007613"/>
    </source>
</evidence>
<dbReference type="Gene3D" id="2.20.200.10">
    <property type="entry name" value="Outer membrane efflux proteins (OEP)"/>
    <property type="match status" value="1"/>
</dbReference>
<feature type="coiled-coil region" evidence="3">
    <location>
        <begin position="390"/>
        <end position="441"/>
    </location>
</feature>
<evidence type="ECO:0000256" key="3">
    <source>
        <dbReference type="SAM" id="Coils"/>
    </source>
</evidence>
<dbReference type="PROSITE" id="PS51257">
    <property type="entry name" value="PROKAR_LIPOPROTEIN"/>
    <property type="match status" value="1"/>
</dbReference>
<protein>
    <submittedName>
        <fullName evidence="4">Transporter</fullName>
    </submittedName>
</protein>
<dbReference type="InterPro" id="IPR010131">
    <property type="entry name" value="MdtP/NodT-like"/>
</dbReference>
<dbReference type="GO" id="GO:0015562">
    <property type="term" value="F:efflux transmembrane transporter activity"/>
    <property type="evidence" value="ECO:0007669"/>
    <property type="project" value="InterPro"/>
</dbReference>
<name>A0A2U2BXT6_9PROT</name>
<keyword evidence="2" id="KW-0449">Lipoprotein</keyword>
<gene>
    <name evidence="4" type="ORF">DDZ18_04340</name>
</gene>
<feature type="signal peptide" evidence="2">
    <location>
        <begin position="1"/>
        <end position="28"/>
    </location>
</feature>